<reference evidence="1" key="1">
    <citation type="submission" date="2014-09" db="EMBL/GenBank/DDBJ databases">
        <authorList>
            <person name="Magalhaes I.L.F."/>
            <person name="Oliveira U."/>
            <person name="Santos F.R."/>
            <person name="Vidigal T.H.D.A."/>
            <person name="Brescovit A.D."/>
            <person name="Santos A.J."/>
        </authorList>
    </citation>
    <scope>NUCLEOTIDE SEQUENCE</scope>
    <source>
        <tissue evidence="1">Shoot tissue taken approximately 20 cm above the soil surface</tissue>
    </source>
</reference>
<name>A0A0A9D7L3_ARUDO</name>
<reference evidence="1" key="2">
    <citation type="journal article" date="2015" name="Data Brief">
        <title>Shoot transcriptome of the giant reed, Arundo donax.</title>
        <authorList>
            <person name="Barrero R.A."/>
            <person name="Guerrero F.D."/>
            <person name="Moolhuijzen P."/>
            <person name="Goolsby J.A."/>
            <person name="Tidwell J."/>
            <person name="Bellgard S.E."/>
            <person name="Bellgard M.I."/>
        </authorList>
    </citation>
    <scope>NUCLEOTIDE SEQUENCE</scope>
    <source>
        <tissue evidence="1">Shoot tissue taken approximately 20 cm above the soil surface</tissue>
    </source>
</reference>
<accession>A0A0A9D7L3</accession>
<evidence type="ECO:0000313" key="1">
    <source>
        <dbReference type="EMBL" id="JAD81620.1"/>
    </source>
</evidence>
<protein>
    <submittedName>
        <fullName evidence="1">Uncharacterized protein</fullName>
    </submittedName>
</protein>
<organism evidence="1">
    <name type="scientific">Arundo donax</name>
    <name type="common">Giant reed</name>
    <name type="synonym">Donax arundinaceus</name>
    <dbReference type="NCBI Taxonomy" id="35708"/>
    <lineage>
        <taxon>Eukaryota</taxon>
        <taxon>Viridiplantae</taxon>
        <taxon>Streptophyta</taxon>
        <taxon>Embryophyta</taxon>
        <taxon>Tracheophyta</taxon>
        <taxon>Spermatophyta</taxon>
        <taxon>Magnoliopsida</taxon>
        <taxon>Liliopsida</taxon>
        <taxon>Poales</taxon>
        <taxon>Poaceae</taxon>
        <taxon>PACMAD clade</taxon>
        <taxon>Arundinoideae</taxon>
        <taxon>Arundineae</taxon>
        <taxon>Arundo</taxon>
    </lineage>
</organism>
<sequence length="36" mass="4230">MPLSRTSNLLLPLFYVDEVMLSHGHGMLCWSIWRII</sequence>
<proteinExistence type="predicted"/>
<dbReference type="AlphaFoldDB" id="A0A0A9D7L3"/>
<dbReference type="EMBL" id="GBRH01216275">
    <property type="protein sequence ID" value="JAD81620.1"/>
    <property type="molecule type" value="Transcribed_RNA"/>
</dbReference>